<name>F0RQ85_DEIPM</name>
<sequence>MSKKKKKVDYGNWGFQNEAVMRTRKAARHTPRSEKRAKSKLRREIRDAY</sequence>
<dbReference type="RefSeq" id="WP_013615798.1">
    <property type="nucleotide sequence ID" value="NC_015162.1"/>
</dbReference>
<proteinExistence type="predicted"/>
<dbReference type="EMBL" id="CP002538">
    <property type="protein sequence ID" value="ADY27444.1"/>
    <property type="molecule type" value="Genomic_DNA"/>
</dbReference>
<evidence type="ECO:0000313" key="3">
    <source>
        <dbReference type="Proteomes" id="UP000007718"/>
    </source>
</evidence>
<feature type="region of interest" description="Disordered" evidence="1">
    <location>
        <begin position="22"/>
        <end position="49"/>
    </location>
</feature>
<dbReference type="AlphaFoldDB" id="F0RQ85"/>
<keyword evidence="3" id="KW-1185">Reference proteome</keyword>
<accession>F0RQ85</accession>
<reference evidence="3" key="1">
    <citation type="submission" date="2011-02" db="EMBL/GenBank/DDBJ databases">
        <title>The complete sequence of plasmid2 of Deinococcus proteolyticus DSM 20540.</title>
        <authorList>
            <consortium name="US DOE Joint Genome Institute (JGI-PGF)"/>
            <person name="Lucas S."/>
            <person name="Copeland A."/>
            <person name="Lapidus A."/>
            <person name="Bruce D."/>
            <person name="Goodwin L."/>
            <person name="Pitluck S."/>
            <person name="Kyrpides N."/>
            <person name="Mavromatis K."/>
            <person name="Pagani I."/>
            <person name="Ivanova N."/>
            <person name="Ovchinnikova G."/>
            <person name="Zeytun A."/>
            <person name="Detter J.C."/>
            <person name="Han C."/>
            <person name="Land M."/>
            <person name="Hauser L."/>
            <person name="Markowitz V."/>
            <person name="Cheng J.-F."/>
            <person name="Hugenholtz P."/>
            <person name="Woyke T."/>
            <person name="Wu D."/>
            <person name="Pukall R."/>
            <person name="Steenblock K."/>
            <person name="Brambilla E."/>
            <person name="Klenk H.-P."/>
            <person name="Eisen J.A."/>
        </authorList>
    </citation>
    <scope>NUCLEOTIDE SEQUENCE [LARGE SCALE GENOMIC DNA]</scope>
    <source>
        <strain evidence="3">ATCC 35074 / DSM 20540 / JCM 6276 / NBRC 101906 / NCIMB 13154 / VKM Ac-1939 / CCM 2703 / MRP</strain>
        <plasmid evidence="3">Plasmid pDEIPR02</plasmid>
    </source>
</reference>
<feature type="compositionally biased region" description="Basic and acidic residues" evidence="1">
    <location>
        <begin position="31"/>
        <end position="49"/>
    </location>
</feature>
<gene>
    <name evidence="2" type="ordered locus">Deipr_2319</name>
</gene>
<evidence type="ECO:0000313" key="2">
    <source>
        <dbReference type="EMBL" id="ADY27444.1"/>
    </source>
</evidence>
<reference evidence="2 3" key="2">
    <citation type="journal article" date="2012" name="Stand. Genomic Sci.">
        <title>Complete genome sequence of the orange-red pigmented, radioresistant Deinococcus proteolyticus type strain (MRP(T)).</title>
        <authorList>
            <person name="Copeland A."/>
            <person name="Zeytun A."/>
            <person name="Yassawong M."/>
            <person name="Nolan M."/>
            <person name="Lucas S."/>
            <person name="Hammon N."/>
            <person name="Deshpande S."/>
            <person name="Cheng J.F."/>
            <person name="Han C."/>
            <person name="Tapia R."/>
            <person name="Goodwin L.A."/>
            <person name="Pitluck S."/>
            <person name="Mavromatis K."/>
            <person name="Liolios K."/>
            <person name="Pagani I."/>
            <person name="Ivanova N."/>
            <person name="Mikhailova N."/>
            <person name="Pati A."/>
            <person name="Chen A."/>
            <person name="Palaniappan K."/>
            <person name="Land M."/>
            <person name="Hauser L."/>
            <person name="Jeffries C.D."/>
            <person name="Brambilla E.M."/>
            <person name="Rohde M."/>
            <person name="Sikorski J."/>
            <person name="Pukall R."/>
            <person name="Goker M."/>
            <person name="Detter J.C."/>
            <person name="Woyke T."/>
            <person name="Bristow J."/>
            <person name="Eisen J.A."/>
            <person name="Markowitz V."/>
            <person name="Hugenholtz P."/>
            <person name="Kyrpides N.C."/>
            <person name="Klenk H.P."/>
            <person name="Lapidus A."/>
        </authorList>
    </citation>
    <scope>NUCLEOTIDE SEQUENCE [LARGE SCALE GENOMIC DNA]</scope>
    <source>
        <strain evidence="3">ATCC 35074 / DSM 20540 / JCM 6276 / NBRC 101906 / NCIMB 13154 / VKM Ac-1939 / CCM 2703 / MRP</strain>
        <plasmid evidence="3">Plasmid pDEIPR02</plasmid>
    </source>
</reference>
<dbReference type="Proteomes" id="UP000007718">
    <property type="component" value="Plasmid pDEIPR02"/>
</dbReference>
<dbReference type="HOGENOM" id="CLU_3134817_0_0_0"/>
<keyword evidence="2" id="KW-0614">Plasmid</keyword>
<dbReference type="KEGG" id="dpt:Deipr_2319"/>
<protein>
    <submittedName>
        <fullName evidence="2">Uncharacterized protein</fullName>
    </submittedName>
</protein>
<organism evidence="2 3">
    <name type="scientific">Deinococcus proteolyticus (strain ATCC 35074 / DSM 20540 / JCM 6276 / NBRC 101906 / NCIMB 13154 / VKM Ac-1939 / CCM 2703 / MRP)</name>
    <dbReference type="NCBI Taxonomy" id="693977"/>
    <lineage>
        <taxon>Bacteria</taxon>
        <taxon>Thermotogati</taxon>
        <taxon>Deinococcota</taxon>
        <taxon>Deinococci</taxon>
        <taxon>Deinococcales</taxon>
        <taxon>Deinococcaceae</taxon>
        <taxon>Deinococcus</taxon>
    </lineage>
</organism>
<geneLocation type="plasmid" evidence="2 3">
    <name>pDEIPR02</name>
</geneLocation>
<evidence type="ECO:0000256" key="1">
    <source>
        <dbReference type="SAM" id="MobiDB-lite"/>
    </source>
</evidence>